<dbReference type="Proteomes" id="UP000237819">
    <property type="component" value="Unassembled WGS sequence"/>
</dbReference>
<sequence length="243" mass="27612">MFSQSAKPSYFPKPNLAIQDHCIVIDLIEGCVMSLRLLLAIGIASVVAQNASAQWYYNTGAQASTVGESHARGLADIVRAQGEYNLNTARAAIDVEEARSQYIENRNRAQQVWFEMRRRNTEFRAEQAGPKPTSEQLFRFNQERAPQRLAASQLDPLTGEINWPFILTDKPYDEYREKLNLAFAMRAREGSYANVDEYRNVTATADSMFDELKARIRDYSPQDFVDASNFMRSLVYDAQFPSG</sequence>
<evidence type="ECO:0000313" key="1">
    <source>
        <dbReference type="EMBL" id="PQO26447.1"/>
    </source>
</evidence>
<accession>A0A2S8F2W4</accession>
<dbReference type="Proteomes" id="UP000239388">
    <property type="component" value="Unassembled WGS sequence"/>
</dbReference>
<dbReference type="EMBL" id="PUHZ01000007">
    <property type="protein sequence ID" value="PQO46918.1"/>
    <property type="molecule type" value="Genomic_DNA"/>
</dbReference>
<organism evidence="1 4">
    <name type="scientific">Blastopirellula marina</name>
    <dbReference type="NCBI Taxonomy" id="124"/>
    <lineage>
        <taxon>Bacteria</taxon>
        <taxon>Pseudomonadati</taxon>
        <taxon>Planctomycetota</taxon>
        <taxon>Planctomycetia</taxon>
        <taxon>Pirellulales</taxon>
        <taxon>Pirellulaceae</taxon>
        <taxon>Blastopirellula</taxon>
    </lineage>
</organism>
<reference evidence="3 4" key="1">
    <citation type="submission" date="2018-02" db="EMBL/GenBank/DDBJ databases">
        <title>Comparative genomes isolates from brazilian mangrove.</title>
        <authorList>
            <person name="Araujo J.E."/>
            <person name="Taketani R.G."/>
            <person name="Silva M.C.P."/>
            <person name="Loureco M.V."/>
            <person name="Andreote F.D."/>
        </authorList>
    </citation>
    <scope>NUCLEOTIDE SEQUENCE [LARGE SCALE GENOMIC DNA]</scope>
    <source>
        <strain evidence="1 4">NAP PRIS-MGV</strain>
        <strain evidence="2 3">Nap-Phe MGV</strain>
    </source>
</reference>
<evidence type="ECO:0000313" key="4">
    <source>
        <dbReference type="Proteomes" id="UP000239388"/>
    </source>
</evidence>
<dbReference type="AlphaFoldDB" id="A0A2S8F2W4"/>
<gene>
    <name evidence="2" type="ORF">C5Y93_07130</name>
    <name evidence="1" type="ORF">C5Y98_30380</name>
</gene>
<evidence type="ECO:0000313" key="2">
    <source>
        <dbReference type="EMBL" id="PQO46918.1"/>
    </source>
</evidence>
<protein>
    <submittedName>
        <fullName evidence="1">Uncharacterized protein</fullName>
    </submittedName>
</protein>
<dbReference type="EMBL" id="PUIB01000031">
    <property type="protein sequence ID" value="PQO26447.1"/>
    <property type="molecule type" value="Genomic_DNA"/>
</dbReference>
<comment type="caution">
    <text evidence="1">The sequence shown here is derived from an EMBL/GenBank/DDBJ whole genome shotgun (WGS) entry which is preliminary data.</text>
</comment>
<name>A0A2S8F2W4_9BACT</name>
<proteinExistence type="predicted"/>
<evidence type="ECO:0000313" key="3">
    <source>
        <dbReference type="Proteomes" id="UP000237819"/>
    </source>
</evidence>